<accession>A0A6G1K9B5</accession>
<evidence type="ECO:0000256" key="1">
    <source>
        <dbReference type="SAM" id="MobiDB-lite"/>
    </source>
</evidence>
<proteinExistence type="predicted"/>
<dbReference type="AlphaFoldDB" id="A0A6G1K9B5"/>
<sequence>MKGAVIVGALVRTLSSHSLSREHASWANSLLKIFASSVREVKAESVDAGGIRSPKNTSRSRREMWSSHIPQENIRSPGLMDWRGE</sequence>
<protein>
    <submittedName>
        <fullName evidence="2">Uncharacterized protein</fullName>
    </submittedName>
</protein>
<name>A0A6G1K9B5_9PLEO</name>
<evidence type="ECO:0000313" key="3">
    <source>
        <dbReference type="Proteomes" id="UP000799428"/>
    </source>
</evidence>
<feature type="region of interest" description="Disordered" evidence="1">
    <location>
        <begin position="45"/>
        <end position="85"/>
    </location>
</feature>
<dbReference type="EMBL" id="MU005771">
    <property type="protein sequence ID" value="KAF2708957.1"/>
    <property type="molecule type" value="Genomic_DNA"/>
</dbReference>
<gene>
    <name evidence="2" type="ORF">K504DRAFT_292616</name>
</gene>
<keyword evidence="3" id="KW-1185">Reference proteome</keyword>
<organism evidence="2 3">
    <name type="scientific">Pleomassaria siparia CBS 279.74</name>
    <dbReference type="NCBI Taxonomy" id="1314801"/>
    <lineage>
        <taxon>Eukaryota</taxon>
        <taxon>Fungi</taxon>
        <taxon>Dikarya</taxon>
        <taxon>Ascomycota</taxon>
        <taxon>Pezizomycotina</taxon>
        <taxon>Dothideomycetes</taxon>
        <taxon>Pleosporomycetidae</taxon>
        <taxon>Pleosporales</taxon>
        <taxon>Pleomassariaceae</taxon>
        <taxon>Pleomassaria</taxon>
    </lineage>
</organism>
<evidence type="ECO:0000313" key="2">
    <source>
        <dbReference type="EMBL" id="KAF2708957.1"/>
    </source>
</evidence>
<reference evidence="2" key="1">
    <citation type="journal article" date="2020" name="Stud. Mycol.">
        <title>101 Dothideomycetes genomes: a test case for predicting lifestyles and emergence of pathogens.</title>
        <authorList>
            <person name="Haridas S."/>
            <person name="Albert R."/>
            <person name="Binder M."/>
            <person name="Bloem J."/>
            <person name="Labutti K."/>
            <person name="Salamov A."/>
            <person name="Andreopoulos B."/>
            <person name="Baker S."/>
            <person name="Barry K."/>
            <person name="Bills G."/>
            <person name="Bluhm B."/>
            <person name="Cannon C."/>
            <person name="Castanera R."/>
            <person name="Culley D."/>
            <person name="Daum C."/>
            <person name="Ezra D."/>
            <person name="Gonzalez J."/>
            <person name="Henrissat B."/>
            <person name="Kuo A."/>
            <person name="Liang C."/>
            <person name="Lipzen A."/>
            <person name="Lutzoni F."/>
            <person name="Magnuson J."/>
            <person name="Mondo S."/>
            <person name="Nolan M."/>
            <person name="Ohm R."/>
            <person name="Pangilinan J."/>
            <person name="Park H.-J."/>
            <person name="Ramirez L."/>
            <person name="Alfaro M."/>
            <person name="Sun H."/>
            <person name="Tritt A."/>
            <person name="Yoshinaga Y."/>
            <person name="Zwiers L.-H."/>
            <person name="Turgeon B."/>
            <person name="Goodwin S."/>
            <person name="Spatafora J."/>
            <person name="Crous P."/>
            <person name="Grigoriev I."/>
        </authorList>
    </citation>
    <scope>NUCLEOTIDE SEQUENCE</scope>
    <source>
        <strain evidence="2">CBS 279.74</strain>
    </source>
</reference>
<dbReference type="Proteomes" id="UP000799428">
    <property type="component" value="Unassembled WGS sequence"/>
</dbReference>